<evidence type="ECO:0000313" key="2">
    <source>
        <dbReference type="Proteomes" id="UP000000662"/>
    </source>
</evidence>
<name>Q0BCS4_BURCM</name>
<dbReference type="KEGG" id="bam:Bamb_2493"/>
<gene>
    <name evidence="1" type="ordered locus">Bamb_2493</name>
</gene>
<protein>
    <submittedName>
        <fullName evidence="1">Uncharacterized protein</fullName>
    </submittedName>
</protein>
<dbReference type="Proteomes" id="UP000000662">
    <property type="component" value="Chromosome 1"/>
</dbReference>
<sequence length="84" mass="9689">MVVERAARGAAGRVGACARVRLVHTGRRFDRLGRRRTRQERRLTGVSETGRQGMIGHALFYGLIRSHWESIKALVRVYRPNRFE</sequence>
<dbReference type="AlphaFoldDB" id="Q0BCS4"/>
<proteinExistence type="predicted"/>
<keyword evidence="2" id="KW-1185">Reference proteome</keyword>
<organism evidence="1 2">
    <name type="scientific">Burkholderia ambifaria (strain ATCC BAA-244 / DSM 16087 / CCUG 44356 / LMG 19182 / AMMD)</name>
    <name type="common">Burkholderia cepacia (strain AMMD)</name>
    <dbReference type="NCBI Taxonomy" id="339670"/>
    <lineage>
        <taxon>Bacteria</taxon>
        <taxon>Pseudomonadati</taxon>
        <taxon>Pseudomonadota</taxon>
        <taxon>Betaproteobacteria</taxon>
        <taxon>Burkholderiales</taxon>
        <taxon>Burkholderiaceae</taxon>
        <taxon>Burkholderia</taxon>
        <taxon>Burkholderia cepacia complex</taxon>
    </lineage>
</organism>
<reference evidence="1" key="1">
    <citation type="submission" date="2009-01" db="EMBL/GenBank/DDBJ databases">
        <title>Complete sequence of Chromosome 1 of Burkholderia cepacia AMMD.</title>
        <authorList>
            <consortium name="US DOE Joint Genome Institute"/>
            <person name="Copeland A."/>
            <person name="Lucas S."/>
            <person name="Lapidus A."/>
            <person name="Barry K."/>
            <person name="Detter J.C."/>
            <person name="Glavina del Rio T."/>
            <person name="Hammon N."/>
            <person name="Israni S."/>
            <person name="Pitluck S."/>
            <person name="Bruce D."/>
            <person name="Chain P."/>
            <person name="Malfatti S."/>
            <person name="Shin M."/>
            <person name="Vergez L."/>
            <person name="Schmutz J."/>
            <person name="Larimer F."/>
            <person name="Land M."/>
            <person name="Hauser L."/>
            <person name="Kyrpides N."/>
            <person name="Kim E."/>
            <person name="Parke J."/>
            <person name="Coenye T."/>
            <person name="Konstantinidis K."/>
            <person name="Ramette A."/>
            <person name="Tiedje J."/>
            <person name="Richardson P."/>
        </authorList>
    </citation>
    <scope>NUCLEOTIDE SEQUENCE [LARGE SCALE GENOMIC DNA]</scope>
    <source>
        <strain evidence="1">AMMD</strain>
    </source>
</reference>
<accession>Q0BCS4</accession>
<dbReference type="EMBL" id="CP000440">
    <property type="protein sequence ID" value="ABI88049.1"/>
    <property type="molecule type" value="Genomic_DNA"/>
</dbReference>
<evidence type="ECO:0000313" key="1">
    <source>
        <dbReference type="EMBL" id="ABI88049.1"/>
    </source>
</evidence>